<evidence type="ECO:0000256" key="2">
    <source>
        <dbReference type="ARBA" id="ARBA00022692"/>
    </source>
</evidence>
<organism evidence="7 8">
    <name type="scientific">Penicillium angulare</name>
    <dbReference type="NCBI Taxonomy" id="116970"/>
    <lineage>
        <taxon>Eukaryota</taxon>
        <taxon>Fungi</taxon>
        <taxon>Dikarya</taxon>
        <taxon>Ascomycota</taxon>
        <taxon>Pezizomycotina</taxon>
        <taxon>Eurotiomycetes</taxon>
        <taxon>Eurotiomycetidae</taxon>
        <taxon>Eurotiales</taxon>
        <taxon>Aspergillaceae</taxon>
        <taxon>Penicillium</taxon>
    </lineage>
</organism>
<dbReference type="GO" id="GO:0005886">
    <property type="term" value="C:plasma membrane"/>
    <property type="evidence" value="ECO:0007669"/>
    <property type="project" value="TreeGrafter"/>
</dbReference>
<evidence type="ECO:0000256" key="5">
    <source>
        <dbReference type="SAM" id="Phobius"/>
    </source>
</evidence>
<dbReference type="EMBL" id="JAPQKH010000003">
    <property type="protein sequence ID" value="KAJ5107710.1"/>
    <property type="molecule type" value="Genomic_DNA"/>
</dbReference>
<keyword evidence="2 5" id="KW-0812">Transmembrane</keyword>
<evidence type="ECO:0000256" key="1">
    <source>
        <dbReference type="ARBA" id="ARBA00004141"/>
    </source>
</evidence>
<dbReference type="SUPFAM" id="SSF81321">
    <property type="entry name" value="Family A G protein-coupled receptor-like"/>
    <property type="match status" value="1"/>
</dbReference>
<dbReference type="Gene3D" id="1.20.1070.10">
    <property type="entry name" value="Rhodopsin 7-helix transmembrane proteins"/>
    <property type="match status" value="1"/>
</dbReference>
<sequence length="435" mass="48764">MTTLMSSLAVQWLLPDNAANDSFTLQRRTDDSPKSVAANSPNSAAGSWIIDPLPSLQRRGLTAIAVLASISLVSTFSLLCFFTYRFIFWKKYYRRYIGYNQYVVLMYNLALADFIQSIAFIVSIRWITGNSIHAEDPACFLQGIWLQIGDPMSGMFVLAIALHTFMHVSLGRQISHRVFVSIVVGLWVFGVILVVIPIGIHGRYVWMPSVAWVCSGPVTLNSCDNANYAAFEQCWMTTEHPTLRLFTHYFWIFLVQFLSVLLYAVMFVQLRRKIAQSKILGASYTESLKRLNRVVSYMVLYPIVYITLTLPLSAGRMASVSGKSPSVTYFCVAGALMTLSGFCDVLQYTLTRKSVVLESETRSKDVSRDKKYHGYGNIYSNKSDADDKGPYTTVCAGRGGNSSTEAIVHQQDVELTTVDQVYQQTTITVTHEPAY</sequence>
<feature type="transmembrane region" description="Helical" evidence="5">
    <location>
        <begin position="326"/>
        <end position="346"/>
    </location>
</feature>
<proteinExistence type="predicted"/>
<dbReference type="PANTHER" id="PTHR23112">
    <property type="entry name" value="G PROTEIN-COUPLED RECEPTOR 157-RELATED"/>
    <property type="match status" value="1"/>
</dbReference>
<keyword evidence="4 5" id="KW-0472">Membrane</keyword>
<accession>A0A9W9FWF6</accession>
<evidence type="ECO:0000256" key="3">
    <source>
        <dbReference type="ARBA" id="ARBA00022989"/>
    </source>
</evidence>
<dbReference type="Pfam" id="PF11970">
    <property type="entry name" value="GPR_Gpa2_C"/>
    <property type="match status" value="1"/>
</dbReference>
<reference evidence="7" key="1">
    <citation type="submission" date="2022-11" db="EMBL/GenBank/DDBJ databases">
        <authorList>
            <person name="Petersen C."/>
        </authorList>
    </citation>
    <scope>NUCLEOTIDE SEQUENCE</scope>
    <source>
        <strain evidence="7">IBT 30069</strain>
    </source>
</reference>
<feature type="transmembrane region" description="Helical" evidence="5">
    <location>
        <begin position="178"/>
        <end position="200"/>
    </location>
</feature>
<evidence type="ECO:0000259" key="6">
    <source>
        <dbReference type="PROSITE" id="PS50262"/>
    </source>
</evidence>
<dbReference type="InterPro" id="IPR022596">
    <property type="entry name" value="GPR1/2/3_C"/>
</dbReference>
<feature type="domain" description="G-protein coupled receptors family 1 profile" evidence="6">
    <location>
        <begin position="73"/>
        <end position="348"/>
    </location>
</feature>
<dbReference type="PROSITE" id="PS50262">
    <property type="entry name" value="G_PROTEIN_RECEP_F1_2"/>
    <property type="match status" value="1"/>
</dbReference>
<dbReference type="GO" id="GO:0007189">
    <property type="term" value="P:adenylate cyclase-activating G protein-coupled receptor signaling pathway"/>
    <property type="evidence" value="ECO:0007669"/>
    <property type="project" value="TreeGrafter"/>
</dbReference>
<comment type="subcellular location">
    <subcellularLocation>
        <location evidence="1">Membrane</location>
        <topology evidence="1">Multi-pass membrane protein</topology>
    </subcellularLocation>
</comment>
<evidence type="ECO:0000256" key="4">
    <source>
        <dbReference type="ARBA" id="ARBA00023136"/>
    </source>
</evidence>
<keyword evidence="3 5" id="KW-1133">Transmembrane helix</keyword>
<dbReference type="PANTHER" id="PTHR23112:SF37">
    <property type="entry name" value="G PROTEIN-COUPLED RECEPTOR GPR1"/>
    <property type="match status" value="1"/>
</dbReference>
<feature type="transmembrane region" description="Helical" evidence="5">
    <location>
        <begin position="61"/>
        <end position="84"/>
    </location>
</feature>
<reference evidence="7" key="2">
    <citation type="journal article" date="2023" name="IMA Fungus">
        <title>Comparative genomic study of the Penicillium genus elucidates a diverse pangenome and 15 lateral gene transfer events.</title>
        <authorList>
            <person name="Petersen C."/>
            <person name="Sorensen T."/>
            <person name="Nielsen M.R."/>
            <person name="Sondergaard T.E."/>
            <person name="Sorensen J.L."/>
            <person name="Fitzpatrick D.A."/>
            <person name="Frisvad J.C."/>
            <person name="Nielsen K.L."/>
        </authorList>
    </citation>
    <scope>NUCLEOTIDE SEQUENCE</scope>
    <source>
        <strain evidence="7">IBT 30069</strain>
    </source>
</reference>
<keyword evidence="8" id="KW-1185">Reference proteome</keyword>
<feature type="transmembrane region" description="Helical" evidence="5">
    <location>
        <begin position="291"/>
        <end position="314"/>
    </location>
</feature>
<dbReference type="Proteomes" id="UP001149165">
    <property type="component" value="Unassembled WGS sequence"/>
</dbReference>
<feature type="transmembrane region" description="Helical" evidence="5">
    <location>
        <begin position="105"/>
        <end position="124"/>
    </location>
</feature>
<comment type="caution">
    <text evidence="7">The sequence shown here is derived from an EMBL/GenBank/DDBJ whole genome shotgun (WGS) entry which is preliminary data.</text>
</comment>
<gene>
    <name evidence="7" type="ORF">N7456_004385</name>
</gene>
<evidence type="ECO:0000313" key="8">
    <source>
        <dbReference type="Proteomes" id="UP001149165"/>
    </source>
</evidence>
<dbReference type="InterPro" id="IPR017452">
    <property type="entry name" value="GPCR_Rhodpsn_7TM"/>
</dbReference>
<dbReference type="GO" id="GO:0004930">
    <property type="term" value="F:G protein-coupled receptor activity"/>
    <property type="evidence" value="ECO:0007669"/>
    <property type="project" value="TreeGrafter"/>
</dbReference>
<dbReference type="OrthoDB" id="100006at2759"/>
<feature type="transmembrane region" description="Helical" evidence="5">
    <location>
        <begin position="249"/>
        <end position="270"/>
    </location>
</feature>
<dbReference type="AlphaFoldDB" id="A0A9W9FWF6"/>
<evidence type="ECO:0000313" key="7">
    <source>
        <dbReference type="EMBL" id="KAJ5107710.1"/>
    </source>
</evidence>
<feature type="transmembrane region" description="Helical" evidence="5">
    <location>
        <begin position="144"/>
        <end position="166"/>
    </location>
</feature>
<protein>
    <recommendedName>
        <fullName evidence="6">G-protein coupled receptors family 1 profile domain-containing protein</fullName>
    </recommendedName>
</protein>
<name>A0A9W9FWF6_9EURO</name>